<reference evidence="3 4" key="1">
    <citation type="submission" date="2016-11" db="EMBL/GenBank/DDBJ databases">
        <authorList>
            <person name="Jaros S."/>
            <person name="Januszkiewicz K."/>
            <person name="Wedrychowicz H."/>
        </authorList>
    </citation>
    <scope>NUCLEOTIDE SEQUENCE [LARGE SCALE GENOMIC DNA]</scope>
    <source>
        <strain evidence="3 4">DSM 19436</strain>
    </source>
</reference>
<dbReference type="PANTHER" id="PTHR43540:SF1">
    <property type="entry name" value="ISOCHORISMATASE HYDROLASE"/>
    <property type="match status" value="1"/>
</dbReference>
<dbReference type="PANTHER" id="PTHR43540">
    <property type="entry name" value="PEROXYUREIDOACRYLATE/UREIDOACRYLATE AMIDOHYDROLASE-RELATED"/>
    <property type="match status" value="1"/>
</dbReference>
<dbReference type="SUPFAM" id="SSF52499">
    <property type="entry name" value="Isochorismatase-like hydrolases"/>
    <property type="match status" value="1"/>
</dbReference>
<organism evidence="3 4">
    <name type="scientific">Kaistia soli DSM 19436</name>
    <dbReference type="NCBI Taxonomy" id="1122133"/>
    <lineage>
        <taxon>Bacteria</taxon>
        <taxon>Pseudomonadati</taxon>
        <taxon>Pseudomonadota</taxon>
        <taxon>Alphaproteobacteria</taxon>
        <taxon>Hyphomicrobiales</taxon>
        <taxon>Kaistiaceae</taxon>
        <taxon>Kaistia</taxon>
    </lineage>
</organism>
<keyword evidence="1" id="KW-0378">Hydrolase</keyword>
<dbReference type="EMBL" id="FQUP01000004">
    <property type="protein sequence ID" value="SHG30470.1"/>
    <property type="molecule type" value="Genomic_DNA"/>
</dbReference>
<dbReference type="Pfam" id="PF00857">
    <property type="entry name" value="Isochorismatase"/>
    <property type="match status" value="1"/>
</dbReference>
<dbReference type="AlphaFoldDB" id="A0A1M5IR77"/>
<evidence type="ECO:0000313" key="3">
    <source>
        <dbReference type="EMBL" id="SHG30470.1"/>
    </source>
</evidence>
<name>A0A1M5IR77_9HYPH</name>
<protein>
    <submittedName>
        <fullName evidence="3">N-carbamoylsarcosine amidase</fullName>
    </submittedName>
</protein>
<gene>
    <name evidence="3" type="ORF">SAMN02745157_3967</name>
</gene>
<dbReference type="Proteomes" id="UP000184485">
    <property type="component" value="Unassembled WGS sequence"/>
</dbReference>
<dbReference type="GO" id="GO:0016787">
    <property type="term" value="F:hydrolase activity"/>
    <property type="evidence" value="ECO:0007669"/>
    <property type="project" value="UniProtKB-KW"/>
</dbReference>
<evidence type="ECO:0000256" key="1">
    <source>
        <dbReference type="ARBA" id="ARBA00022801"/>
    </source>
</evidence>
<dbReference type="InterPro" id="IPR000868">
    <property type="entry name" value="Isochorismatase-like_dom"/>
</dbReference>
<dbReference type="Gene3D" id="3.40.50.850">
    <property type="entry name" value="Isochorismatase-like"/>
    <property type="match status" value="1"/>
</dbReference>
<dbReference type="InterPro" id="IPR050272">
    <property type="entry name" value="Isochorismatase-like_hydrls"/>
</dbReference>
<accession>A0A1M5IR77</accession>
<dbReference type="InterPro" id="IPR036380">
    <property type="entry name" value="Isochorismatase-like_sf"/>
</dbReference>
<sequence>MQQDFEQALQTAFREYAAFYKGRGFMRRLGYGSRPAIVNVDLAKAWTTKGSAFACDGMDVIIPSTQKLIAAGRALGIPIVYTTCAYDIVEGPHADTGLWGKKIPLEHLKAGSPLCEIDERLERRDDELLIVKKRASAFQGTDLAGYLTSLGVDTVILTGVTLSSCVRLSCEDALWAGFRPIVVRECVGDRIAGAVEWNLFDIDAKFGDVEPLEGVLAYLAGLASAEAR</sequence>
<keyword evidence="4" id="KW-1185">Reference proteome</keyword>
<dbReference type="OrthoDB" id="7500697at2"/>
<dbReference type="RefSeq" id="WP_073056294.1">
    <property type="nucleotide sequence ID" value="NZ_FQUP01000004.1"/>
</dbReference>
<feature type="domain" description="Isochorismatase-like" evidence="2">
    <location>
        <begin position="36"/>
        <end position="209"/>
    </location>
</feature>
<proteinExistence type="predicted"/>
<evidence type="ECO:0000259" key="2">
    <source>
        <dbReference type="Pfam" id="PF00857"/>
    </source>
</evidence>
<dbReference type="STRING" id="1122133.SAMN02745157_3967"/>
<evidence type="ECO:0000313" key="4">
    <source>
        <dbReference type="Proteomes" id="UP000184485"/>
    </source>
</evidence>